<comment type="pathway">
    <text evidence="8 12 14">Amino-acid biosynthesis; L-lysine biosynthesis via DAP pathway; L-lysine from DL-2,6-diaminopimelate: step 1/1.</text>
</comment>
<proteinExistence type="inferred from homology"/>
<sequence>MNDFVYKDGVLYCEDIRVSDIAARIGTPFYLYSKNTFTSHVKAIDQAFNDLSHLVCYSVKANSNVAILRMMASEGAGADVVSGGELYRALKGGVEASKIVFAGLGKTADEIEYALKEGILMFNAESSQELMLINEVAVKMGTQAPVALRVNPDVDPKTHPYIATGLKNSKFGIPLKEAMAEYEVSQKLPGLNPIGVHQHLGSQILESAPFESSLKKIANLARSLKVLGMDIRYINIGGGFGIQYTDEETFTPEQFASAIVPLLSNSGCSIIMEVGRMIAGNAGILVTKVLFNKQNEGKKFVVVDAAMNDLLRPSLYQAEHRIGPVVYRDGAREEKVDVVGPICESSDFLAQDRLIHEVQSGDLLAVFTAGAYGFSMSSNYNSRKRVPEVLVSGKKAYVIRRRETHEDLIRGEAIPQDL</sequence>
<evidence type="ECO:0000256" key="10">
    <source>
        <dbReference type="ARBA" id="ARBA00066427"/>
    </source>
</evidence>
<evidence type="ECO:0000256" key="5">
    <source>
        <dbReference type="ARBA" id="ARBA00023154"/>
    </source>
</evidence>
<keyword evidence="3 12" id="KW-0210">Decarboxylase</keyword>
<evidence type="ECO:0000256" key="14">
    <source>
        <dbReference type="RuleBase" id="RU003738"/>
    </source>
</evidence>
<evidence type="ECO:0000256" key="7">
    <source>
        <dbReference type="ARBA" id="ARBA00050464"/>
    </source>
</evidence>
<evidence type="ECO:0000256" key="13">
    <source>
        <dbReference type="PIRSR" id="PIRSR600183-50"/>
    </source>
</evidence>
<name>A0A2N3G514_9ACTN</name>
<dbReference type="InterPro" id="IPR022657">
    <property type="entry name" value="De-COase2_CS"/>
</dbReference>
<dbReference type="FunFam" id="2.40.37.10:FF:000003">
    <property type="entry name" value="Diaminopimelate decarboxylase"/>
    <property type="match status" value="1"/>
</dbReference>
<dbReference type="SUPFAM" id="SSF51419">
    <property type="entry name" value="PLP-binding barrel"/>
    <property type="match status" value="1"/>
</dbReference>
<dbReference type="Gene3D" id="3.20.20.10">
    <property type="entry name" value="Alanine racemase"/>
    <property type="match status" value="1"/>
</dbReference>
<dbReference type="InterPro" id="IPR022643">
    <property type="entry name" value="De-COase2_C"/>
</dbReference>
<evidence type="ECO:0000256" key="4">
    <source>
        <dbReference type="ARBA" id="ARBA00022898"/>
    </source>
</evidence>
<evidence type="ECO:0000256" key="11">
    <source>
        <dbReference type="ARBA" id="ARBA00074972"/>
    </source>
</evidence>
<dbReference type="Proteomes" id="UP000233654">
    <property type="component" value="Unassembled WGS sequence"/>
</dbReference>
<evidence type="ECO:0000256" key="12">
    <source>
        <dbReference type="HAMAP-Rule" id="MF_02120"/>
    </source>
</evidence>
<dbReference type="GO" id="GO:0009089">
    <property type="term" value="P:lysine biosynthetic process via diaminopimelate"/>
    <property type="evidence" value="ECO:0007669"/>
    <property type="project" value="UniProtKB-UniRule"/>
</dbReference>
<comment type="similarity">
    <text evidence="9 12">Belongs to the Orn/Lys/Arg decarboxylase class-II family. LysA subfamily.</text>
</comment>
<accession>A0A2N3G514</accession>
<dbReference type="InterPro" id="IPR002986">
    <property type="entry name" value="DAP_deCOOHase_LysA"/>
</dbReference>
<feature type="binding site" evidence="12">
    <location>
        <position position="312"/>
    </location>
    <ligand>
        <name>substrate</name>
    </ligand>
</feature>
<feature type="binding site" evidence="12">
    <location>
        <position position="372"/>
    </location>
    <ligand>
        <name>pyridoxal 5'-phosphate</name>
        <dbReference type="ChEBI" id="CHEBI:597326"/>
    </ligand>
</feature>
<feature type="domain" description="Orn/DAP/Arg decarboxylase 2 N-terminal" evidence="16">
    <location>
        <begin position="37"/>
        <end position="279"/>
    </location>
</feature>
<dbReference type="EMBL" id="PHEX01000061">
    <property type="protein sequence ID" value="PKQ27712.1"/>
    <property type="molecule type" value="Genomic_DNA"/>
</dbReference>
<dbReference type="HAMAP" id="MF_02120">
    <property type="entry name" value="LysA"/>
    <property type="match status" value="1"/>
</dbReference>
<feature type="binding site" evidence="12">
    <location>
        <position position="316"/>
    </location>
    <ligand>
        <name>substrate</name>
    </ligand>
</feature>
<comment type="catalytic activity">
    <reaction evidence="7 12 14">
        <text>meso-2,6-diaminopimelate + H(+) = L-lysine + CO2</text>
        <dbReference type="Rhea" id="RHEA:15101"/>
        <dbReference type="ChEBI" id="CHEBI:15378"/>
        <dbReference type="ChEBI" id="CHEBI:16526"/>
        <dbReference type="ChEBI" id="CHEBI:32551"/>
        <dbReference type="ChEBI" id="CHEBI:57791"/>
        <dbReference type="EC" id="4.1.1.20"/>
    </reaction>
</comment>
<comment type="caution">
    <text evidence="17">The sequence shown here is derived from an EMBL/GenBank/DDBJ whole genome shotgun (WGS) entry which is preliminary data.</text>
</comment>
<dbReference type="InterPro" id="IPR029066">
    <property type="entry name" value="PLP-binding_barrel"/>
</dbReference>
<dbReference type="EC" id="4.1.1.20" evidence="10 12"/>
<evidence type="ECO:0000313" key="17">
    <source>
        <dbReference type="EMBL" id="PKQ27712.1"/>
    </source>
</evidence>
<evidence type="ECO:0000259" key="16">
    <source>
        <dbReference type="Pfam" id="PF02784"/>
    </source>
</evidence>
<dbReference type="PANTHER" id="PTHR43727:SF2">
    <property type="entry name" value="GROUP IV DECARBOXYLASE"/>
    <property type="match status" value="1"/>
</dbReference>
<feature type="domain" description="Orn/DAP/Arg decarboxylase 2 C-terminal" evidence="15">
    <location>
        <begin position="30"/>
        <end position="370"/>
    </location>
</feature>
<evidence type="ECO:0000256" key="3">
    <source>
        <dbReference type="ARBA" id="ARBA00022793"/>
    </source>
</evidence>
<feature type="binding site" evidence="12">
    <location>
        <position position="372"/>
    </location>
    <ligand>
        <name>substrate</name>
    </ligand>
</feature>
<dbReference type="AlphaFoldDB" id="A0A2N3G514"/>
<dbReference type="InterPro" id="IPR022644">
    <property type="entry name" value="De-COase2_N"/>
</dbReference>
<evidence type="ECO:0000256" key="9">
    <source>
        <dbReference type="ARBA" id="ARBA00060983"/>
    </source>
</evidence>
<dbReference type="InterPro" id="IPR009006">
    <property type="entry name" value="Ala_racemase/Decarboxylase_C"/>
</dbReference>
<feature type="binding site" evidence="12">
    <location>
        <position position="239"/>
    </location>
    <ligand>
        <name>pyridoxal 5'-phosphate</name>
        <dbReference type="ChEBI" id="CHEBI:597326"/>
    </ligand>
</feature>
<dbReference type="SUPFAM" id="SSF50621">
    <property type="entry name" value="Alanine racemase C-terminal domain-like"/>
    <property type="match status" value="1"/>
</dbReference>
<keyword evidence="2 12" id="KW-0028">Amino-acid biosynthesis</keyword>
<dbReference type="Pfam" id="PF00278">
    <property type="entry name" value="Orn_DAP_Arg_deC"/>
    <property type="match status" value="1"/>
</dbReference>
<protein>
    <recommendedName>
        <fullName evidence="11 12">Diaminopimelate decarboxylase</fullName>
        <shortName evidence="12">DAP decarboxylase</shortName>
        <shortName evidence="12">DAPDC</shortName>
        <ecNumber evidence="10 12">4.1.1.20</ecNumber>
    </recommendedName>
</protein>
<keyword evidence="5 12" id="KW-0457">Lysine biosynthesis</keyword>
<evidence type="ECO:0000256" key="1">
    <source>
        <dbReference type="ARBA" id="ARBA00001933"/>
    </source>
</evidence>
<evidence type="ECO:0000256" key="2">
    <source>
        <dbReference type="ARBA" id="ARBA00022605"/>
    </source>
</evidence>
<evidence type="ECO:0000256" key="8">
    <source>
        <dbReference type="ARBA" id="ARBA00060643"/>
    </source>
</evidence>
<gene>
    <name evidence="12 17" type="primary">lysA</name>
    <name evidence="17" type="ORF">CVT63_06580</name>
</gene>
<reference evidence="17 18" key="1">
    <citation type="journal article" date="2017" name="ISME J.">
        <title>Potential for microbial H2 and metal transformations associated with novel bacteria and archaea in deep terrestrial subsurface sediments.</title>
        <authorList>
            <person name="Hernsdorf A.W."/>
            <person name="Amano Y."/>
            <person name="Miyakawa K."/>
            <person name="Ise K."/>
            <person name="Suzuki Y."/>
            <person name="Anantharaman K."/>
            <person name="Probst A."/>
            <person name="Burstein D."/>
            <person name="Thomas B.C."/>
            <person name="Banfield J.F."/>
        </authorList>
    </citation>
    <scope>NUCLEOTIDE SEQUENCE [LARGE SCALE GENOMIC DNA]</scope>
    <source>
        <strain evidence="17">HGW-Actinobacteria-3</strain>
    </source>
</reference>
<evidence type="ECO:0000259" key="15">
    <source>
        <dbReference type="Pfam" id="PF00278"/>
    </source>
</evidence>
<feature type="binding site" evidence="12">
    <location>
        <position position="276"/>
    </location>
    <ligand>
        <name>substrate</name>
    </ligand>
</feature>
<comment type="subunit">
    <text evidence="12">Homodimer.</text>
</comment>
<dbReference type="Pfam" id="PF02784">
    <property type="entry name" value="Orn_Arg_deC_N"/>
    <property type="match status" value="1"/>
</dbReference>
<dbReference type="FunFam" id="3.20.20.10:FF:000003">
    <property type="entry name" value="Diaminopimelate decarboxylase"/>
    <property type="match status" value="1"/>
</dbReference>
<feature type="active site" description="Proton donor" evidence="13">
    <location>
        <position position="343"/>
    </location>
</feature>
<dbReference type="Gene3D" id="2.40.37.10">
    <property type="entry name" value="Lyase, Ornithine Decarboxylase, Chain A, domain 1"/>
    <property type="match status" value="1"/>
</dbReference>
<keyword evidence="6 12" id="KW-0456">Lyase</keyword>
<organism evidence="17 18">
    <name type="scientific">Candidatus Anoxymicrobium japonicum</name>
    <dbReference type="NCBI Taxonomy" id="2013648"/>
    <lineage>
        <taxon>Bacteria</taxon>
        <taxon>Bacillati</taxon>
        <taxon>Actinomycetota</taxon>
        <taxon>Candidatus Geothermincolia</taxon>
        <taxon>Candidatus Geothermincolales</taxon>
        <taxon>Candidatus Anoxymicrobiaceae</taxon>
        <taxon>Candidatus Anoxymicrobium</taxon>
    </lineage>
</organism>
<dbReference type="NCBIfam" id="TIGR01048">
    <property type="entry name" value="lysA"/>
    <property type="match status" value="1"/>
</dbReference>
<feature type="binding site" evidence="12">
    <location>
        <begin position="273"/>
        <end position="276"/>
    </location>
    <ligand>
        <name>pyridoxal 5'-phosphate</name>
        <dbReference type="ChEBI" id="CHEBI:597326"/>
    </ligand>
</feature>
<dbReference type="PRINTS" id="PR01179">
    <property type="entry name" value="ODADCRBXLASE"/>
</dbReference>
<dbReference type="PANTHER" id="PTHR43727">
    <property type="entry name" value="DIAMINOPIMELATE DECARBOXYLASE"/>
    <property type="match status" value="1"/>
</dbReference>
<evidence type="ECO:0000313" key="18">
    <source>
        <dbReference type="Proteomes" id="UP000233654"/>
    </source>
</evidence>
<comment type="cofactor">
    <cofactor evidence="1 12 13 14">
        <name>pyridoxal 5'-phosphate</name>
        <dbReference type="ChEBI" id="CHEBI:597326"/>
    </cofactor>
</comment>
<dbReference type="CDD" id="cd06828">
    <property type="entry name" value="PLPDE_III_DapDC"/>
    <property type="match status" value="1"/>
</dbReference>
<feature type="binding site" evidence="12">
    <location>
        <position position="344"/>
    </location>
    <ligand>
        <name>substrate</name>
    </ligand>
</feature>
<dbReference type="GO" id="GO:0030170">
    <property type="term" value="F:pyridoxal phosphate binding"/>
    <property type="evidence" value="ECO:0007669"/>
    <property type="project" value="UniProtKB-UniRule"/>
</dbReference>
<dbReference type="PROSITE" id="PS00879">
    <property type="entry name" value="ODR_DC_2_2"/>
    <property type="match status" value="1"/>
</dbReference>
<keyword evidence="4 12" id="KW-0663">Pyridoxal phosphate</keyword>
<dbReference type="UniPathway" id="UPA00034">
    <property type="reaction ID" value="UER00027"/>
</dbReference>
<dbReference type="PRINTS" id="PR01181">
    <property type="entry name" value="DAPDCRBXLASE"/>
</dbReference>
<evidence type="ECO:0000256" key="6">
    <source>
        <dbReference type="ARBA" id="ARBA00023239"/>
    </source>
</evidence>
<dbReference type="InterPro" id="IPR000183">
    <property type="entry name" value="Orn/DAP/Arg_de-COase"/>
</dbReference>
<comment type="function">
    <text evidence="12">Specifically catalyzes the decarboxylation of meso-diaminopimelate (meso-DAP) to L-lysine.</text>
</comment>
<feature type="modified residue" description="N6-(pyridoxal phosphate)lysine" evidence="12 13">
    <location>
        <position position="60"/>
    </location>
</feature>
<dbReference type="GO" id="GO:0008836">
    <property type="term" value="F:diaminopimelate decarboxylase activity"/>
    <property type="evidence" value="ECO:0007669"/>
    <property type="project" value="UniProtKB-UniRule"/>
</dbReference>